<dbReference type="GO" id="GO:0005886">
    <property type="term" value="C:plasma membrane"/>
    <property type="evidence" value="ECO:0007669"/>
    <property type="project" value="UniProtKB-SubCell"/>
</dbReference>
<dbReference type="AlphaFoldDB" id="A0A134CKD2"/>
<keyword evidence="5 9" id="KW-0169">Cobalamin biosynthesis</keyword>
<keyword evidence="8 9" id="KW-0472">Membrane</keyword>
<evidence type="ECO:0000256" key="9">
    <source>
        <dbReference type="HAMAP-Rule" id="MF_00024"/>
    </source>
</evidence>
<keyword evidence="7 9" id="KW-1133">Transmembrane helix</keyword>
<keyword evidence="6 9" id="KW-0812">Transmembrane</keyword>
<accession>A0A134CKD2</accession>
<dbReference type="PANTHER" id="PTHR34308:SF1">
    <property type="entry name" value="COBALAMIN BIOSYNTHESIS PROTEIN CBIB"/>
    <property type="match status" value="1"/>
</dbReference>
<comment type="function">
    <text evidence="9">Converts cobyric acid to cobinamide by the addition of aminopropanol on the F carboxylic group.</text>
</comment>
<dbReference type="RefSeq" id="WP_062485127.1">
    <property type="nucleotide sequence ID" value="NZ_KQ960929.1"/>
</dbReference>
<evidence type="ECO:0000256" key="6">
    <source>
        <dbReference type="ARBA" id="ARBA00022692"/>
    </source>
</evidence>
<evidence type="ECO:0000256" key="2">
    <source>
        <dbReference type="ARBA" id="ARBA00004953"/>
    </source>
</evidence>
<dbReference type="PATRIC" id="fig|1588748.3.peg.320"/>
<comment type="pathway">
    <text evidence="2 9">Cofactor biosynthesis; adenosylcobalamin biosynthesis.</text>
</comment>
<feature type="transmembrane region" description="Helical" evidence="9">
    <location>
        <begin position="202"/>
        <end position="222"/>
    </location>
</feature>
<name>A0A134CKD2_9FIRM</name>
<evidence type="ECO:0000256" key="8">
    <source>
        <dbReference type="ARBA" id="ARBA00023136"/>
    </source>
</evidence>
<evidence type="ECO:0000313" key="10">
    <source>
        <dbReference type="EMBL" id="KXB92668.1"/>
    </source>
</evidence>
<comment type="caution">
    <text evidence="9">Lacks conserved residue(s) required for the propagation of feature annotation.</text>
</comment>
<sequence>MVVIVAGIIDWLVGDPQSPFHPVACIGYIIAKVEKYVYPLQRSPKEQIVLGGLGTALVLLIIGNIIMWGEVLLYHWLPLYVRYLVEAFILSFTICPRSLAKAARDVQMALQYNHLQRARYYVSHIVGRDTKQLTACEIVRATVETVAENTIDGIISPLFFYLLFGIPGAVLYRTVNTLDSMWGYKNERFLYFGRVAARLDDIGNYIPARLTFLLLVVVSWVVHFDSKGAWCIGWRDANKHPSPNGGWAEATVAGALHVQLGGYNSYFGKVSFRAYMGDASEMLAPKHITKAIQLMYGSTVIMIAAVALFRIF</sequence>
<feature type="transmembrane region" description="Helical" evidence="9">
    <location>
        <begin position="158"/>
        <end position="175"/>
    </location>
</feature>
<organism evidence="10 11">
    <name type="scientific">Megasphaera hutchinsoni</name>
    <dbReference type="NCBI Taxonomy" id="1588748"/>
    <lineage>
        <taxon>Bacteria</taxon>
        <taxon>Bacillati</taxon>
        <taxon>Bacillota</taxon>
        <taxon>Negativicutes</taxon>
        <taxon>Veillonellales</taxon>
        <taxon>Veillonellaceae</taxon>
        <taxon>Megasphaera</taxon>
    </lineage>
</organism>
<comment type="caution">
    <text evidence="10">The sequence shown here is derived from an EMBL/GenBank/DDBJ whole genome shotgun (WGS) entry which is preliminary data.</text>
</comment>
<evidence type="ECO:0000256" key="5">
    <source>
        <dbReference type="ARBA" id="ARBA00022573"/>
    </source>
</evidence>
<dbReference type="Proteomes" id="UP000070160">
    <property type="component" value="Unassembled WGS sequence"/>
</dbReference>
<proteinExistence type="inferred from homology"/>
<dbReference type="STRING" id="1588748.HMPREF3182_00330"/>
<dbReference type="HAMAP" id="MF_00024">
    <property type="entry name" value="CobD_CbiB"/>
    <property type="match status" value="1"/>
</dbReference>
<feature type="transmembrane region" description="Helical" evidence="9">
    <location>
        <begin position="291"/>
        <end position="311"/>
    </location>
</feature>
<keyword evidence="4 9" id="KW-1003">Cell membrane</keyword>
<gene>
    <name evidence="9" type="primary">cobD</name>
    <name evidence="10" type="ORF">HMPREF3182_00330</name>
</gene>
<dbReference type="NCBIfam" id="TIGR00380">
    <property type="entry name" value="cobal_cbiB"/>
    <property type="match status" value="1"/>
</dbReference>
<dbReference type="GO" id="GO:0009236">
    <property type="term" value="P:cobalamin biosynthetic process"/>
    <property type="evidence" value="ECO:0007669"/>
    <property type="project" value="UniProtKB-UniRule"/>
</dbReference>
<comment type="subcellular location">
    <subcellularLocation>
        <location evidence="1 9">Cell membrane</location>
        <topology evidence="1 9">Multi-pass membrane protein</topology>
    </subcellularLocation>
</comment>
<keyword evidence="11" id="KW-1185">Reference proteome</keyword>
<dbReference type="GO" id="GO:0048472">
    <property type="term" value="F:threonine-phosphate decarboxylase activity"/>
    <property type="evidence" value="ECO:0007669"/>
    <property type="project" value="InterPro"/>
</dbReference>
<feature type="transmembrane region" description="Helical" evidence="9">
    <location>
        <begin position="48"/>
        <end position="68"/>
    </location>
</feature>
<evidence type="ECO:0000256" key="7">
    <source>
        <dbReference type="ARBA" id="ARBA00022989"/>
    </source>
</evidence>
<reference evidence="11" key="1">
    <citation type="submission" date="2016-01" db="EMBL/GenBank/DDBJ databases">
        <authorList>
            <person name="Mitreva M."/>
            <person name="Pepin K.H."/>
            <person name="Mihindukulasuriya K.A."/>
            <person name="Fulton R."/>
            <person name="Fronick C."/>
            <person name="O'Laughlin M."/>
            <person name="Miner T."/>
            <person name="Herter B."/>
            <person name="Rosa B.A."/>
            <person name="Cordes M."/>
            <person name="Tomlinson C."/>
            <person name="Wollam A."/>
            <person name="Palsikar V.B."/>
            <person name="Mardis E.R."/>
            <person name="Wilson R.K."/>
        </authorList>
    </citation>
    <scope>NUCLEOTIDE SEQUENCE [LARGE SCALE GENOMIC DNA]</scope>
    <source>
        <strain evidence="11">KA00182</strain>
    </source>
</reference>
<dbReference type="EMBL" id="LSDT01000008">
    <property type="protein sequence ID" value="KXB92668.1"/>
    <property type="molecule type" value="Genomic_DNA"/>
</dbReference>
<evidence type="ECO:0000313" key="11">
    <source>
        <dbReference type="Proteomes" id="UP000070160"/>
    </source>
</evidence>
<evidence type="ECO:0000256" key="1">
    <source>
        <dbReference type="ARBA" id="ARBA00004651"/>
    </source>
</evidence>
<dbReference type="Pfam" id="PF03186">
    <property type="entry name" value="CobD_Cbib"/>
    <property type="match status" value="1"/>
</dbReference>
<comment type="similarity">
    <text evidence="3 9">Belongs to the CobD/CbiB family.</text>
</comment>
<dbReference type="GO" id="GO:0015420">
    <property type="term" value="F:ABC-type vitamin B12 transporter activity"/>
    <property type="evidence" value="ECO:0007669"/>
    <property type="project" value="UniProtKB-UniRule"/>
</dbReference>
<dbReference type="UniPathway" id="UPA00148"/>
<dbReference type="PANTHER" id="PTHR34308">
    <property type="entry name" value="COBALAMIN BIOSYNTHESIS PROTEIN CBIB"/>
    <property type="match status" value="1"/>
</dbReference>
<protein>
    <recommendedName>
        <fullName evidence="9">Cobalamin biosynthesis protein CobD</fullName>
    </recommendedName>
</protein>
<dbReference type="InterPro" id="IPR004485">
    <property type="entry name" value="Cobalamin_biosynth_CobD/CbiB"/>
</dbReference>
<evidence type="ECO:0000256" key="4">
    <source>
        <dbReference type="ARBA" id="ARBA00022475"/>
    </source>
</evidence>
<evidence type="ECO:0000256" key="3">
    <source>
        <dbReference type="ARBA" id="ARBA00006263"/>
    </source>
</evidence>